<dbReference type="RefSeq" id="XP_066650464.1">
    <property type="nucleotide sequence ID" value="XM_066803857.1"/>
</dbReference>
<feature type="region of interest" description="Disordered" evidence="1">
    <location>
        <begin position="126"/>
        <end position="207"/>
    </location>
</feature>
<accession>A0ABR1L6D5</accession>
<dbReference type="Proteomes" id="UP001360953">
    <property type="component" value="Unassembled WGS sequence"/>
</dbReference>
<reference evidence="2 3" key="1">
    <citation type="submission" date="2024-04" db="EMBL/GenBank/DDBJ databases">
        <title>Phyllosticta paracitricarpa is synonymous to the EU quarantine fungus P. citricarpa based on phylogenomic analyses.</title>
        <authorList>
            <consortium name="Lawrence Berkeley National Laboratory"/>
            <person name="Van ingen-buijs V.A."/>
            <person name="Van westerhoven A.C."/>
            <person name="Haridas S."/>
            <person name="Skiadas P."/>
            <person name="Martin F."/>
            <person name="Groenewald J.Z."/>
            <person name="Crous P.W."/>
            <person name="Seidl M.F."/>
        </authorList>
    </citation>
    <scope>NUCLEOTIDE SEQUENCE [LARGE SCALE GENOMIC DNA]</scope>
    <source>
        <strain evidence="2 3">CPC 17464</strain>
    </source>
</reference>
<protein>
    <submittedName>
        <fullName evidence="2">Uncharacterized protein</fullName>
    </submittedName>
</protein>
<comment type="caution">
    <text evidence="2">The sequence shown here is derived from an EMBL/GenBank/DDBJ whole genome shotgun (WGS) entry which is preliminary data.</text>
</comment>
<organism evidence="2 3">
    <name type="scientific">Phyllosticta citribraziliensis</name>
    <dbReference type="NCBI Taxonomy" id="989973"/>
    <lineage>
        <taxon>Eukaryota</taxon>
        <taxon>Fungi</taxon>
        <taxon>Dikarya</taxon>
        <taxon>Ascomycota</taxon>
        <taxon>Pezizomycotina</taxon>
        <taxon>Dothideomycetes</taxon>
        <taxon>Dothideomycetes incertae sedis</taxon>
        <taxon>Botryosphaeriales</taxon>
        <taxon>Phyllostictaceae</taxon>
        <taxon>Phyllosticta</taxon>
    </lineage>
</organism>
<evidence type="ECO:0000313" key="3">
    <source>
        <dbReference type="Proteomes" id="UP001360953"/>
    </source>
</evidence>
<keyword evidence="3" id="KW-1185">Reference proteome</keyword>
<proteinExistence type="predicted"/>
<sequence length="374" mass="41805">MSENENKPRKIAFALARIKEIGVVNLMDEDMRPRARRPGSGPARIDKPETRILEVDEWTFQLQINVEKLAHLCDNDATRVKYLLREQMVWRQTHPSYRKRYRLARGVQTSDTTRALESLRTSTEVGILGKASSHGASTPVEDKNKKEEEAEATSPRVTVKVEEGRASPEVYIKQEEDDEEGPCKKKPRLDAPMPDEEKPTLPESTQQPTFKGKAMLAFPDLGSNAPGGGTTLARAADSPDGGGQFLIDMLSQCLERLRKINEVLGDDKEGGKSEEATFSAHLIASTKLRQATRKLHTKGKEDFEQACLEIRTLDNQIRKTQLANEQVEAAMWCAAISAHLEEYAGLVLEEHLKHRFTSVLPLSVIENTAHSQDA</sequence>
<dbReference type="EMBL" id="JBBPEH010000014">
    <property type="protein sequence ID" value="KAK7530225.1"/>
    <property type="molecule type" value="Genomic_DNA"/>
</dbReference>
<evidence type="ECO:0000256" key="1">
    <source>
        <dbReference type="SAM" id="MobiDB-lite"/>
    </source>
</evidence>
<name>A0ABR1L6D5_9PEZI</name>
<gene>
    <name evidence="2" type="ORF">J3D65DRAFT_687928</name>
</gene>
<evidence type="ECO:0000313" key="2">
    <source>
        <dbReference type="EMBL" id="KAK7530225.1"/>
    </source>
</evidence>
<dbReference type="GeneID" id="92036763"/>